<evidence type="ECO:0000313" key="2">
    <source>
        <dbReference type="Proteomes" id="UP001060215"/>
    </source>
</evidence>
<reference evidence="1 2" key="1">
    <citation type="journal article" date="2022" name="Plant J.">
        <title>Chromosome-level genome of Camellia lanceoleosa provides a valuable resource for understanding genome evolution and self-incompatibility.</title>
        <authorList>
            <person name="Gong W."/>
            <person name="Xiao S."/>
            <person name="Wang L."/>
            <person name="Liao Z."/>
            <person name="Chang Y."/>
            <person name="Mo W."/>
            <person name="Hu G."/>
            <person name="Li W."/>
            <person name="Zhao G."/>
            <person name="Zhu H."/>
            <person name="Hu X."/>
            <person name="Ji K."/>
            <person name="Xiang X."/>
            <person name="Song Q."/>
            <person name="Yuan D."/>
            <person name="Jin S."/>
            <person name="Zhang L."/>
        </authorList>
    </citation>
    <scope>NUCLEOTIDE SEQUENCE [LARGE SCALE GENOMIC DNA]</scope>
    <source>
        <strain evidence="1">SQ_2022a</strain>
    </source>
</reference>
<gene>
    <name evidence="1" type="ORF">LOK49_LG10G01357</name>
</gene>
<organism evidence="1 2">
    <name type="scientific">Camellia lanceoleosa</name>
    <dbReference type="NCBI Taxonomy" id="1840588"/>
    <lineage>
        <taxon>Eukaryota</taxon>
        <taxon>Viridiplantae</taxon>
        <taxon>Streptophyta</taxon>
        <taxon>Embryophyta</taxon>
        <taxon>Tracheophyta</taxon>
        <taxon>Spermatophyta</taxon>
        <taxon>Magnoliopsida</taxon>
        <taxon>eudicotyledons</taxon>
        <taxon>Gunneridae</taxon>
        <taxon>Pentapetalae</taxon>
        <taxon>asterids</taxon>
        <taxon>Ericales</taxon>
        <taxon>Theaceae</taxon>
        <taxon>Camellia</taxon>
    </lineage>
</organism>
<keyword evidence="2" id="KW-1185">Reference proteome</keyword>
<dbReference type="EMBL" id="CM045767">
    <property type="protein sequence ID" value="KAI7996298.1"/>
    <property type="molecule type" value="Genomic_DNA"/>
</dbReference>
<accession>A0ACC0G5E5</accession>
<evidence type="ECO:0000313" key="1">
    <source>
        <dbReference type="EMBL" id="KAI7996298.1"/>
    </source>
</evidence>
<protein>
    <submittedName>
        <fullName evidence="1">Uncharacterized protein</fullName>
    </submittedName>
</protein>
<proteinExistence type="predicted"/>
<dbReference type="Proteomes" id="UP001060215">
    <property type="component" value="Chromosome 10"/>
</dbReference>
<name>A0ACC0G5E5_9ERIC</name>
<sequence length="283" mass="30880">MTKFRHECESLGLNDFPTAERLQWHGHSPEMPDWCRNNPVCGIYIGWQPGIQEGAADWDENWDNFEDEGFTFVKELTLDVQNVIAPPKPKSSPLQNKASSAKEGVTDVSSSNADQKSETSNADGKSETFNADRKSETLPTGEERIPDDTHNEEGVTRNPPDSPTPALGSPSKKFQNSPSRKNFNADGSPHAAETLSEHGVAESVLSGDRSFDEPSWGTFDTHYDTDSVWDFGSGPTKVETGGNPGVLFKTHPNINKELFSNGFGGGGCGVLLNRQVGRISIVR</sequence>
<comment type="caution">
    <text evidence="1">The sequence shown here is derived from an EMBL/GenBank/DDBJ whole genome shotgun (WGS) entry which is preliminary data.</text>
</comment>